<keyword evidence="1" id="KW-0472">Membrane</keyword>
<keyword evidence="1" id="KW-0812">Transmembrane</keyword>
<evidence type="ECO:0000313" key="2">
    <source>
        <dbReference type="EMBL" id="MPM12592.1"/>
    </source>
</evidence>
<evidence type="ECO:0000256" key="1">
    <source>
        <dbReference type="SAM" id="Phobius"/>
    </source>
</evidence>
<gene>
    <name evidence="2" type="ORF">SDC9_58946</name>
</gene>
<proteinExistence type="predicted"/>
<organism evidence="2">
    <name type="scientific">bioreactor metagenome</name>
    <dbReference type="NCBI Taxonomy" id="1076179"/>
    <lineage>
        <taxon>unclassified sequences</taxon>
        <taxon>metagenomes</taxon>
        <taxon>ecological metagenomes</taxon>
    </lineage>
</organism>
<dbReference type="AlphaFoldDB" id="A0A644X8V5"/>
<feature type="transmembrane region" description="Helical" evidence="1">
    <location>
        <begin position="92"/>
        <end position="110"/>
    </location>
</feature>
<dbReference type="EMBL" id="VSSQ01001995">
    <property type="protein sequence ID" value="MPM12592.1"/>
    <property type="molecule type" value="Genomic_DNA"/>
</dbReference>
<comment type="caution">
    <text evidence="2">The sequence shown here is derived from an EMBL/GenBank/DDBJ whole genome shotgun (WGS) entry which is preliminary data.</text>
</comment>
<sequence>MIGFQIITARPVGWDMKKYRLYRRYQNAVLHDYLQGKHPNQAMHSYLLNAAPYPENKIKQVVNKVLRPNTSAPADPESQARKKHNQAKIAKAAAWIILAAIASAILISYFS</sequence>
<keyword evidence="1" id="KW-1133">Transmembrane helix</keyword>
<accession>A0A644X8V5</accession>
<reference evidence="2" key="1">
    <citation type="submission" date="2019-08" db="EMBL/GenBank/DDBJ databases">
        <authorList>
            <person name="Kucharzyk K."/>
            <person name="Murdoch R.W."/>
            <person name="Higgins S."/>
            <person name="Loffler F."/>
        </authorList>
    </citation>
    <scope>NUCLEOTIDE SEQUENCE</scope>
</reference>
<name>A0A644X8V5_9ZZZZ</name>
<protein>
    <submittedName>
        <fullName evidence="2">Uncharacterized protein</fullName>
    </submittedName>
</protein>